<dbReference type="Gene3D" id="3.40.1370.10">
    <property type="match status" value="1"/>
</dbReference>
<dbReference type="GO" id="GO:0019843">
    <property type="term" value="F:rRNA binding"/>
    <property type="evidence" value="ECO:0007669"/>
    <property type="project" value="UniProtKB-UniRule"/>
</dbReference>
<evidence type="ECO:0000313" key="9">
    <source>
        <dbReference type="Proteomes" id="UP000886725"/>
    </source>
</evidence>
<evidence type="ECO:0000256" key="3">
    <source>
        <dbReference type="ARBA" id="ARBA00022980"/>
    </source>
</evidence>
<sequence length="208" mass="23103">MEKVKLLNIKGEKLKDIKLSNTIFGITPNDKVVYDAVILTRASLRQGTHKTKTRAEVSGGGRKPWRQKGTGHARQGSIRAVQWRKGGTYGGPVPRDYSINMNRKERRLALKSALATKANDGELIVLDSLKLETPKTKEMVAVLNNLQVTDKKVLVVVPEIEENLLFAASNLQNVLLEEVSEINVLDIVTSDYMVVTEDALKQIEEVLA</sequence>
<evidence type="ECO:0000256" key="6">
    <source>
        <dbReference type="HAMAP-Rule" id="MF_01328"/>
    </source>
</evidence>
<dbReference type="Proteomes" id="UP000886725">
    <property type="component" value="Unassembled WGS sequence"/>
</dbReference>
<gene>
    <name evidence="6 8" type="primary">rplD</name>
    <name evidence="8" type="ORF">IAC85_01050</name>
</gene>
<dbReference type="HAMAP" id="MF_01328_B">
    <property type="entry name" value="Ribosomal_uL4_B"/>
    <property type="match status" value="1"/>
</dbReference>
<feature type="region of interest" description="Disordered" evidence="7">
    <location>
        <begin position="49"/>
        <end position="72"/>
    </location>
</feature>
<evidence type="ECO:0000256" key="1">
    <source>
        <dbReference type="ARBA" id="ARBA00010528"/>
    </source>
</evidence>
<comment type="caution">
    <text evidence="8">The sequence shown here is derived from an EMBL/GenBank/DDBJ whole genome shotgun (WGS) entry which is preliminary data.</text>
</comment>
<protein>
    <recommendedName>
        <fullName evidence="5 6">Large ribosomal subunit protein uL4</fullName>
    </recommendedName>
</protein>
<accession>A0A9D0YZK2</accession>
<comment type="function">
    <text evidence="6">One of the primary rRNA binding proteins, this protein initially binds near the 5'-end of the 23S rRNA. It is important during the early stages of 50S assembly. It makes multiple contacts with different domains of the 23S rRNA in the assembled 50S subunit and ribosome.</text>
</comment>
<keyword evidence="3 6" id="KW-0689">Ribosomal protein</keyword>
<comment type="similarity">
    <text evidence="1 6">Belongs to the universal ribosomal protein uL4 family.</text>
</comment>
<dbReference type="GO" id="GO:0003735">
    <property type="term" value="F:structural constituent of ribosome"/>
    <property type="evidence" value="ECO:0007669"/>
    <property type="project" value="InterPro"/>
</dbReference>
<evidence type="ECO:0000256" key="7">
    <source>
        <dbReference type="SAM" id="MobiDB-lite"/>
    </source>
</evidence>
<keyword evidence="6" id="KW-0699">rRNA-binding</keyword>
<dbReference type="EMBL" id="DVFU01000023">
    <property type="protein sequence ID" value="HIQ64306.1"/>
    <property type="molecule type" value="Genomic_DNA"/>
</dbReference>
<dbReference type="GO" id="GO:0005840">
    <property type="term" value="C:ribosome"/>
    <property type="evidence" value="ECO:0007669"/>
    <property type="project" value="UniProtKB-KW"/>
</dbReference>
<name>A0A9D0YZK2_9FIRM</name>
<dbReference type="InterPro" id="IPR023574">
    <property type="entry name" value="Ribosomal_uL4_dom_sf"/>
</dbReference>
<dbReference type="GO" id="GO:1990904">
    <property type="term" value="C:ribonucleoprotein complex"/>
    <property type="evidence" value="ECO:0007669"/>
    <property type="project" value="UniProtKB-KW"/>
</dbReference>
<keyword evidence="4 6" id="KW-0687">Ribonucleoprotein</keyword>
<dbReference type="InterPro" id="IPR002136">
    <property type="entry name" value="Ribosomal_uL4"/>
</dbReference>
<dbReference type="Pfam" id="PF00573">
    <property type="entry name" value="Ribosomal_L4"/>
    <property type="match status" value="1"/>
</dbReference>
<organism evidence="8 9">
    <name type="scientific">Candidatus Faecenecus gallistercoris</name>
    <dbReference type="NCBI Taxonomy" id="2840793"/>
    <lineage>
        <taxon>Bacteria</taxon>
        <taxon>Bacillati</taxon>
        <taxon>Bacillota</taxon>
        <taxon>Bacillota incertae sedis</taxon>
        <taxon>Candidatus Faecenecus</taxon>
    </lineage>
</organism>
<reference evidence="8" key="1">
    <citation type="submission" date="2020-10" db="EMBL/GenBank/DDBJ databases">
        <authorList>
            <person name="Gilroy R."/>
        </authorList>
    </citation>
    <scope>NUCLEOTIDE SEQUENCE</scope>
    <source>
        <strain evidence="8">CHK165-10780</strain>
    </source>
</reference>
<comment type="subunit">
    <text evidence="2 6">Part of the 50S ribosomal subunit.</text>
</comment>
<dbReference type="PANTHER" id="PTHR10746">
    <property type="entry name" value="50S RIBOSOMAL PROTEIN L4"/>
    <property type="match status" value="1"/>
</dbReference>
<evidence type="ECO:0000313" key="8">
    <source>
        <dbReference type="EMBL" id="HIQ64306.1"/>
    </source>
</evidence>
<dbReference type="PANTHER" id="PTHR10746:SF6">
    <property type="entry name" value="LARGE RIBOSOMAL SUBUNIT PROTEIN UL4M"/>
    <property type="match status" value="1"/>
</dbReference>
<proteinExistence type="inferred from homology"/>
<evidence type="ECO:0000256" key="4">
    <source>
        <dbReference type="ARBA" id="ARBA00023274"/>
    </source>
</evidence>
<dbReference type="InterPro" id="IPR013005">
    <property type="entry name" value="Ribosomal_uL4-like"/>
</dbReference>
<reference evidence="8" key="2">
    <citation type="journal article" date="2021" name="PeerJ">
        <title>Extensive microbial diversity within the chicken gut microbiome revealed by metagenomics and culture.</title>
        <authorList>
            <person name="Gilroy R."/>
            <person name="Ravi A."/>
            <person name="Getino M."/>
            <person name="Pursley I."/>
            <person name="Horton D.L."/>
            <person name="Alikhan N.F."/>
            <person name="Baker D."/>
            <person name="Gharbi K."/>
            <person name="Hall N."/>
            <person name="Watson M."/>
            <person name="Adriaenssens E.M."/>
            <person name="Foster-Nyarko E."/>
            <person name="Jarju S."/>
            <person name="Secka A."/>
            <person name="Antonio M."/>
            <person name="Oren A."/>
            <person name="Chaudhuri R.R."/>
            <person name="La Ragione R."/>
            <person name="Hildebrand F."/>
            <person name="Pallen M.J."/>
        </authorList>
    </citation>
    <scope>NUCLEOTIDE SEQUENCE</scope>
    <source>
        <strain evidence="8">CHK165-10780</strain>
    </source>
</reference>
<dbReference type="AlphaFoldDB" id="A0A9D0YZK2"/>
<keyword evidence="6" id="KW-0694">RNA-binding</keyword>
<evidence type="ECO:0000256" key="2">
    <source>
        <dbReference type="ARBA" id="ARBA00011838"/>
    </source>
</evidence>
<dbReference type="SUPFAM" id="SSF52166">
    <property type="entry name" value="Ribosomal protein L4"/>
    <property type="match status" value="1"/>
</dbReference>
<comment type="function">
    <text evidence="6">Forms part of the polypeptide exit tunnel.</text>
</comment>
<dbReference type="NCBIfam" id="TIGR03953">
    <property type="entry name" value="rplD_bact"/>
    <property type="match status" value="1"/>
</dbReference>
<dbReference type="GO" id="GO:0006412">
    <property type="term" value="P:translation"/>
    <property type="evidence" value="ECO:0007669"/>
    <property type="project" value="UniProtKB-UniRule"/>
</dbReference>
<evidence type="ECO:0000256" key="5">
    <source>
        <dbReference type="ARBA" id="ARBA00035244"/>
    </source>
</evidence>